<organism evidence="1 2">
    <name type="scientific">Lactobacillus crispatus</name>
    <dbReference type="NCBI Taxonomy" id="47770"/>
    <lineage>
        <taxon>Bacteria</taxon>
        <taxon>Bacillati</taxon>
        <taxon>Bacillota</taxon>
        <taxon>Bacilli</taxon>
        <taxon>Lactobacillales</taxon>
        <taxon>Lactobacillaceae</taxon>
        <taxon>Lactobacillus</taxon>
    </lineage>
</organism>
<name>A0A921K5V7_9LACO</name>
<accession>A0A921K5V7</accession>
<dbReference type="AlphaFoldDB" id="A0A921K5V7"/>
<comment type="caution">
    <text evidence="1">The sequence shown here is derived from an EMBL/GenBank/DDBJ whole genome shotgun (WGS) entry which is preliminary data.</text>
</comment>
<proteinExistence type="predicted"/>
<dbReference type="EMBL" id="DYXB01000124">
    <property type="protein sequence ID" value="HJF10660.1"/>
    <property type="molecule type" value="Genomic_DNA"/>
</dbReference>
<evidence type="ECO:0000313" key="2">
    <source>
        <dbReference type="Proteomes" id="UP000784793"/>
    </source>
</evidence>
<sequence>MSIIPTTEPSVASNRAKTYLKQYKSWILVSLRQDSNHSEAIYQCKERLKVVEHVKGDDLASGIILDCRFIKKYSTQRTIEQLASHNITITVSNFYHRQRKALLMAYELMPKSNTKIVK</sequence>
<protein>
    <submittedName>
        <fullName evidence="1">Uncharacterized protein</fullName>
    </submittedName>
</protein>
<reference evidence="1" key="2">
    <citation type="submission" date="2021-09" db="EMBL/GenBank/DDBJ databases">
        <authorList>
            <person name="Gilroy R."/>
        </authorList>
    </citation>
    <scope>NUCLEOTIDE SEQUENCE</scope>
    <source>
        <strain evidence="1">CHK194-22301</strain>
    </source>
</reference>
<gene>
    <name evidence="1" type="ORF">K8V23_07770</name>
</gene>
<evidence type="ECO:0000313" key="1">
    <source>
        <dbReference type="EMBL" id="HJF10660.1"/>
    </source>
</evidence>
<reference evidence="1" key="1">
    <citation type="journal article" date="2021" name="PeerJ">
        <title>Extensive microbial diversity within the chicken gut microbiome revealed by metagenomics and culture.</title>
        <authorList>
            <person name="Gilroy R."/>
            <person name="Ravi A."/>
            <person name="Getino M."/>
            <person name="Pursley I."/>
            <person name="Horton D.L."/>
            <person name="Alikhan N.F."/>
            <person name="Baker D."/>
            <person name="Gharbi K."/>
            <person name="Hall N."/>
            <person name="Watson M."/>
            <person name="Adriaenssens E.M."/>
            <person name="Foster-Nyarko E."/>
            <person name="Jarju S."/>
            <person name="Secka A."/>
            <person name="Antonio M."/>
            <person name="Oren A."/>
            <person name="Chaudhuri R.R."/>
            <person name="La Ragione R."/>
            <person name="Hildebrand F."/>
            <person name="Pallen M.J."/>
        </authorList>
    </citation>
    <scope>NUCLEOTIDE SEQUENCE</scope>
    <source>
        <strain evidence="1">CHK194-22301</strain>
    </source>
</reference>
<dbReference type="Proteomes" id="UP000784793">
    <property type="component" value="Unassembled WGS sequence"/>
</dbReference>